<protein>
    <recommendedName>
        <fullName evidence="3">Phage minor tail protein U</fullName>
    </recommendedName>
</protein>
<organism evidence="1 2">
    <name type="scientific">Pelagimonas varians</name>
    <dbReference type="NCBI Taxonomy" id="696760"/>
    <lineage>
        <taxon>Bacteria</taxon>
        <taxon>Pseudomonadati</taxon>
        <taxon>Pseudomonadota</taxon>
        <taxon>Alphaproteobacteria</taxon>
        <taxon>Rhodobacterales</taxon>
        <taxon>Roseobacteraceae</taxon>
        <taxon>Pelagimonas</taxon>
    </lineage>
</organism>
<proteinExistence type="predicted"/>
<sequence length="133" mass="14273">MSNAVIAEAISRLTAALPGWRDATGAAHPTPEGKLPAFAVRVTYTDAERLSMDDPREMKEGQLEVELSCQTPANDERGLQDLAGQFTAAIFTPDDDLAGTAWQINRGSFEADHGKGESRLSTGALTFPIQVIE</sequence>
<dbReference type="RefSeq" id="WP_097804759.1">
    <property type="nucleotide sequence ID" value="NZ_FXYH01000007.1"/>
</dbReference>
<keyword evidence="2" id="KW-1185">Reference proteome</keyword>
<dbReference type="AlphaFoldDB" id="A0A238KEU5"/>
<dbReference type="Proteomes" id="UP000220836">
    <property type="component" value="Unassembled WGS sequence"/>
</dbReference>
<gene>
    <name evidence="1" type="ORF">PEV8663_02258</name>
</gene>
<dbReference type="EMBL" id="FXYH01000007">
    <property type="protein sequence ID" value="SMX41373.1"/>
    <property type="molecule type" value="Genomic_DNA"/>
</dbReference>
<reference evidence="1 2" key="1">
    <citation type="submission" date="2017-05" db="EMBL/GenBank/DDBJ databases">
        <authorList>
            <person name="Song R."/>
            <person name="Chenine A.L."/>
            <person name="Ruprecht R.M."/>
        </authorList>
    </citation>
    <scope>NUCLEOTIDE SEQUENCE [LARGE SCALE GENOMIC DNA]</scope>
    <source>
        <strain evidence="1 2">CECT 8663</strain>
    </source>
</reference>
<evidence type="ECO:0000313" key="2">
    <source>
        <dbReference type="Proteomes" id="UP000220836"/>
    </source>
</evidence>
<evidence type="ECO:0008006" key="3">
    <source>
        <dbReference type="Google" id="ProtNLM"/>
    </source>
</evidence>
<evidence type="ECO:0000313" key="1">
    <source>
        <dbReference type="EMBL" id="SMX41373.1"/>
    </source>
</evidence>
<name>A0A238KEU5_9RHOB</name>
<accession>A0A238KEU5</accession>